<sequence length="136" mass="16118">MAEERNKNAELIRFPQANEMVITIHIPMEICEAIEKGDGWEGLYRCLTALPDKGLDNKPQNFEKEWYTTKEMMQFGYSKRRLLELYHKPKQKYARKRNGAKKNSPIEFNLPLLREAELKDIEMQTRARERRPGICC</sequence>
<gene>
    <name evidence="1" type="ORF">DWX41_22760</name>
</gene>
<accession>A0A3E2WBE3</accession>
<name>A0A3E2WBE3_9FIRM</name>
<dbReference type="RefSeq" id="WP_117441375.1">
    <property type="nucleotide sequence ID" value="NZ_QVIA01000054.1"/>
</dbReference>
<proteinExistence type="predicted"/>
<comment type="caution">
    <text evidence="1">The sequence shown here is derived from an EMBL/GenBank/DDBJ whole genome shotgun (WGS) entry which is preliminary data.</text>
</comment>
<dbReference type="Proteomes" id="UP000261111">
    <property type="component" value="Unassembled WGS sequence"/>
</dbReference>
<dbReference type="EMBL" id="QVIA01000054">
    <property type="protein sequence ID" value="RGC22795.1"/>
    <property type="molecule type" value="Genomic_DNA"/>
</dbReference>
<evidence type="ECO:0000313" key="1">
    <source>
        <dbReference type="EMBL" id="RGC22795.1"/>
    </source>
</evidence>
<reference evidence="1 2" key="1">
    <citation type="submission" date="2018-08" db="EMBL/GenBank/DDBJ databases">
        <title>A genome reference for cultivated species of the human gut microbiota.</title>
        <authorList>
            <person name="Zou Y."/>
            <person name="Xue W."/>
            <person name="Luo G."/>
        </authorList>
    </citation>
    <scope>NUCLEOTIDE SEQUENCE [LARGE SCALE GENOMIC DNA]</scope>
    <source>
        <strain evidence="1 2">AF19-21</strain>
    </source>
</reference>
<evidence type="ECO:0000313" key="2">
    <source>
        <dbReference type="Proteomes" id="UP000261111"/>
    </source>
</evidence>
<protein>
    <submittedName>
        <fullName evidence="1">Uncharacterized protein</fullName>
    </submittedName>
</protein>
<dbReference type="AlphaFoldDB" id="A0A3E2WBE3"/>
<organism evidence="1 2">
    <name type="scientific">Hungatella hathewayi</name>
    <dbReference type="NCBI Taxonomy" id="154046"/>
    <lineage>
        <taxon>Bacteria</taxon>
        <taxon>Bacillati</taxon>
        <taxon>Bacillota</taxon>
        <taxon>Clostridia</taxon>
        <taxon>Lachnospirales</taxon>
        <taxon>Lachnospiraceae</taxon>
        <taxon>Hungatella</taxon>
    </lineage>
</organism>